<dbReference type="SUPFAM" id="SSF51905">
    <property type="entry name" value="FAD/NAD(P)-binding domain"/>
    <property type="match status" value="1"/>
</dbReference>
<dbReference type="GO" id="GO:0008812">
    <property type="term" value="F:choline dehydrogenase activity"/>
    <property type="evidence" value="ECO:0007669"/>
    <property type="project" value="TreeGrafter"/>
</dbReference>
<feature type="domain" description="Glucose-methanol-choline oxidoreductase N-terminal" evidence="8">
    <location>
        <begin position="262"/>
        <end position="276"/>
    </location>
</feature>
<keyword evidence="4 5" id="KW-0274">FAD</keyword>
<evidence type="ECO:0000256" key="2">
    <source>
        <dbReference type="ARBA" id="ARBA00010790"/>
    </source>
</evidence>
<reference evidence="9" key="2">
    <citation type="submission" date="2020-09" db="EMBL/GenBank/DDBJ databases">
        <authorList>
            <person name="Sun Q."/>
            <person name="Zhou Y."/>
        </authorList>
    </citation>
    <scope>NUCLEOTIDE SEQUENCE</scope>
    <source>
        <strain evidence="9">CGMCC 1.15519</strain>
    </source>
</reference>
<keyword evidence="10" id="KW-1185">Reference proteome</keyword>
<comment type="similarity">
    <text evidence="2 6">Belongs to the GMC oxidoreductase family.</text>
</comment>
<evidence type="ECO:0000256" key="1">
    <source>
        <dbReference type="ARBA" id="ARBA00001974"/>
    </source>
</evidence>
<evidence type="ECO:0000313" key="9">
    <source>
        <dbReference type="EMBL" id="GGE19521.1"/>
    </source>
</evidence>
<dbReference type="PROSITE" id="PS00623">
    <property type="entry name" value="GMC_OXRED_1"/>
    <property type="match status" value="1"/>
</dbReference>
<evidence type="ECO:0000256" key="5">
    <source>
        <dbReference type="PIRSR" id="PIRSR000137-2"/>
    </source>
</evidence>
<dbReference type="AlphaFoldDB" id="A0A917A0W2"/>
<reference evidence="9" key="1">
    <citation type="journal article" date="2014" name="Int. J. Syst. Evol. Microbiol.">
        <title>Complete genome sequence of Corynebacterium casei LMG S-19264T (=DSM 44701T), isolated from a smear-ripened cheese.</title>
        <authorList>
            <consortium name="US DOE Joint Genome Institute (JGI-PGF)"/>
            <person name="Walter F."/>
            <person name="Albersmeier A."/>
            <person name="Kalinowski J."/>
            <person name="Ruckert C."/>
        </authorList>
    </citation>
    <scope>NUCLEOTIDE SEQUENCE</scope>
    <source>
        <strain evidence="9">CGMCC 1.15519</strain>
    </source>
</reference>
<evidence type="ECO:0000256" key="4">
    <source>
        <dbReference type="ARBA" id="ARBA00022827"/>
    </source>
</evidence>
<dbReference type="Gene3D" id="3.30.560.10">
    <property type="entry name" value="Glucose Oxidase, domain 3"/>
    <property type="match status" value="1"/>
</dbReference>
<feature type="binding site" evidence="5">
    <location>
        <position position="228"/>
    </location>
    <ligand>
        <name>FAD</name>
        <dbReference type="ChEBI" id="CHEBI:57692"/>
    </ligand>
</feature>
<evidence type="ECO:0000259" key="8">
    <source>
        <dbReference type="PROSITE" id="PS00624"/>
    </source>
</evidence>
<evidence type="ECO:0000259" key="7">
    <source>
        <dbReference type="PROSITE" id="PS00623"/>
    </source>
</evidence>
<dbReference type="PANTHER" id="PTHR11552">
    <property type="entry name" value="GLUCOSE-METHANOL-CHOLINE GMC OXIDOREDUCTASE"/>
    <property type="match status" value="1"/>
</dbReference>
<dbReference type="Pfam" id="PF05199">
    <property type="entry name" value="GMC_oxred_C"/>
    <property type="match status" value="1"/>
</dbReference>
<sequence length="549" mass="59235">MNNAGREVWDFIIVGAGSAGCVLANRLSADPGTRVLLIEAGGKDNSMMIQMPAGIAQIIPPEKASPFDWGFWTVPQKEMGDRKMYWPRGRALGGSSSINGMVYIRGHSSDYDRWSQLGLTGWGWSDVLPYFRKAESSERGACDFHGADGPLHTSRKGALPHVLNDVFLKAAQEAGYKRTDDFNGPQFEGAGFYDATIKDGQRFSAAKAYLTPAVKARSNLEIRDSVQVERVTFEGKRATGIAYKRGGRAETALAREVILCGGAVNSPQLLLLSGIGPAAHLKAMGIPVVHDSADVGGNLQDHLDMIVQWECSQPVTLNSNASFAHKMMALGKWVFGKTGNGAHMPTPTGAFLSSREGLAAPDLQIHFMPVKGAPHGRGTMSAQHGYQMHVCQLRPESRGTIRLASPDPLAPPAIDPQYLSAPEDVETLARGVEMAREIGRQPAFDAFRKAETWPGPGVTDRPGLVAAMREWGETIYHPVGTCRMGIDERAVVDGRLRVNGVEGLRVVDASVMPYLVSGNTNAPTIMIGEKAADLIAERRTLERKLGIAA</sequence>
<feature type="binding site" evidence="5">
    <location>
        <begin position="99"/>
        <end position="102"/>
    </location>
    <ligand>
        <name>FAD</name>
        <dbReference type="ChEBI" id="CHEBI:57692"/>
    </ligand>
</feature>
<dbReference type="GO" id="GO:0050660">
    <property type="term" value="F:flavin adenine dinucleotide binding"/>
    <property type="evidence" value="ECO:0007669"/>
    <property type="project" value="InterPro"/>
</dbReference>
<dbReference type="SUPFAM" id="SSF54373">
    <property type="entry name" value="FAD-linked reductases, C-terminal domain"/>
    <property type="match status" value="1"/>
</dbReference>
<dbReference type="PANTHER" id="PTHR11552:SF147">
    <property type="entry name" value="CHOLINE DEHYDROGENASE, MITOCHONDRIAL"/>
    <property type="match status" value="1"/>
</dbReference>
<dbReference type="PIRSF" id="PIRSF000137">
    <property type="entry name" value="Alcohol_oxidase"/>
    <property type="match status" value="1"/>
</dbReference>
<dbReference type="GO" id="GO:0016020">
    <property type="term" value="C:membrane"/>
    <property type="evidence" value="ECO:0007669"/>
    <property type="project" value="TreeGrafter"/>
</dbReference>
<dbReference type="Gene3D" id="3.50.50.60">
    <property type="entry name" value="FAD/NAD(P)-binding domain"/>
    <property type="match status" value="1"/>
</dbReference>
<gene>
    <name evidence="9" type="ORF">GCM10011529_27600</name>
</gene>
<organism evidence="9 10">
    <name type="scientific">Sandarakinorhabdus glacialis</name>
    <dbReference type="NCBI Taxonomy" id="1614636"/>
    <lineage>
        <taxon>Bacteria</taxon>
        <taxon>Pseudomonadati</taxon>
        <taxon>Pseudomonadota</taxon>
        <taxon>Alphaproteobacteria</taxon>
        <taxon>Sphingomonadales</taxon>
        <taxon>Sphingosinicellaceae</taxon>
        <taxon>Sandarakinorhabdus</taxon>
    </lineage>
</organism>
<dbReference type="InterPro" id="IPR036188">
    <property type="entry name" value="FAD/NAD-bd_sf"/>
</dbReference>
<proteinExistence type="inferred from homology"/>
<evidence type="ECO:0000256" key="6">
    <source>
        <dbReference type="RuleBase" id="RU003968"/>
    </source>
</evidence>
<dbReference type="InterPro" id="IPR012132">
    <property type="entry name" value="GMC_OxRdtase"/>
</dbReference>
<dbReference type="Proteomes" id="UP000635071">
    <property type="component" value="Unassembled WGS sequence"/>
</dbReference>
<protein>
    <submittedName>
        <fullName evidence="9">Choline dehydrogenase</fullName>
    </submittedName>
</protein>
<dbReference type="EMBL" id="BMJM01000012">
    <property type="protein sequence ID" value="GGE19521.1"/>
    <property type="molecule type" value="Genomic_DNA"/>
</dbReference>
<accession>A0A917A0W2</accession>
<dbReference type="PROSITE" id="PS00624">
    <property type="entry name" value="GMC_OXRED_2"/>
    <property type="match status" value="1"/>
</dbReference>
<name>A0A917A0W2_9SPHN</name>
<evidence type="ECO:0000256" key="3">
    <source>
        <dbReference type="ARBA" id="ARBA00022630"/>
    </source>
</evidence>
<dbReference type="InterPro" id="IPR007867">
    <property type="entry name" value="GMC_OxRtase_C"/>
</dbReference>
<keyword evidence="3 6" id="KW-0285">Flavoprotein</keyword>
<dbReference type="RefSeq" id="WP_188763729.1">
    <property type="nucleotide sequence ID" value="NZ_BMJM01000012.1"/>
</dbReference>
<dbReference type="NCBIfam" id="NF002550">
    <property type="entry name" value="PRK02106.1"/>
    <property type="match status" value="1"/>
</dbReference>
<comment type="cofactor">
    <cofactor evidence="1 5">
        <name>FAD</name>
        <dbReference type="ChEBI" id="CHEBI:57692"/>
    </cofactor>
</comment>
<dbReference type="GO" id="GO:0019285">
    <property type="term" value="P:glycine betaine biosynthetic process from choline"/>
    <property type="evidence" value="ECO:0007669"/>
    <property type="project" value="TreeGrafter"/>
</dbReference>
<dbReference type="Pfam" id="PF00732">
    <property type="entry name" value="GMC_oxred_N"/>
    <property type="match status" value="1"/>
</dbReference>
<evidence type="ECO:0000313" key="10">
    <source>
        <dbReference type="Proteomes" id="UP000635071"/>
    </source>
</evidence>
<feature type="domain" description="Glucose-methanol-choline oxidoreductase N-terminal" evidence="7">
    <location>
        <begin position="89"/>
        <end position="112"/>
    </location>
</feature>
<comment type="caution">
    <text evidence="9">The sequence shown here is derived from an EMBL/GenBank/DDBJ whole genome shotgun (WGS) entry which is preliminary data.</text>
</comment>
<dbReference type="PROSITE" id="PS51257">
    <property type="entry name" value="PROKAR_LIPOPROTEIN"/>
    <property type="match status" value="1"/>
</dbReference>
<dbReference type="InterPro" id="IPR000172">
    <property type="entry name" value="GMC_OxRdtase_N"/>
</dbReference>